<dbReference type="SUPFAM" id="SSF102114">
    <property type="entry name" value="Radical SAM enzymes"/>
    <property type="match status" value="1"/>
</dbReference>
<dbReference type="GO" id="GO:0004109">
    <property type="term" value="F:coproporphyrinogen oxidase activity"/>
    <property type="evidence" value="ECO:0007669"/>
    <property type="project" value="InterPro"/>
</dbReference>
<accession>A0A077AZK1</accession>
<dbReference type="SFLD" id="SFLDF00562">
    <property type="entry name" value="HemN-like__clustered_with_heat"/>
    <property type="match status" value="1"/>
</dbReference>
<dbReference type="eggNOG" id="COG0635">
    <property type="taxonomic scope" value="Bacteria"/>
</dbReference>
<reference evidence="12 13" key="1">
    <citation type="submission" date="2014-07" db="EMBL/GenBank/DDBJ databases">
        <title>Comparative genomic insights into amoeba endosymbionts belonging to the families of Holosporaceae and Candidatus Midichloriaceae within Rickettsiales.</title>
        <authorList>
            <person name="Wang Z."/>
            <person name="Wu M."/>
        </authorList>
    </citation>
    <scope>NUCLEOTIDE SEQUENCE [LARGE SCALE GENOMIC DNA]</scope>
    <source>
        <strain evidence="12">PRA3</strain>
    </source>
</reference>
<dbReference type="Pfam" id="PF06969">
    <property type="entry name" value="HemN_C"/>
    <property type="match status" value="1"/>
</dbReference>
<dbReference type="OrthoDB" id="9808022at2"/>
<protein>
    <recommendedName>
        <fullName evidence="3 10">Heme chaperone HemW</fullName>
    </recommendedName>
</protein>
<dbReference type="SFLD" id="SFLDS00029">
    <property type="entry name" value="Radical_SAM"/>
    <property type="match status" value="1"/>
</dbReference>
<evidence type="ECO:0000313" key="13">
    <source>
        <dbReference type="Proteomes" id="UP000028926"/>
    </source>
</evidence>
<evidence type="ECO:0000256" key="7">
    <source>
        <dbReference type="ARBA" id="ARBA00023004"/>
    </source>
</evidence>
<keyword evidence="5 10" id="KW-0949">S-adenosyl-L-methionine</keyword>
<keyword evidence="10" id="KW-0963">Cytoplasm</keyword>
<comment type="similarity">
    <text evidence="2">Belongs to the anaerobic coproporphyrinogen-III oxidase family. HemW subfamily.</text>
</comment>
<evidence type="ECO:0000256" key="10">
    <source>
        <dbReference type="RuleBase" id="RU364116"/>
    </source>
</evidence>
<dbReference type="InterPro" id="IPR034505">
    <property type="entry name" value="Coproporphyrinogen-III_oxidase"/>
</dbReference>
<dbReference type="SFLD" id="SFLDF00288">
    <property type="entry name" value="HemN-like__clustered_with_nucl"/>
    <property type="match status" value="1"/>
</dbReference>
<evidence type="ECO:0000256" key="1">
    <source>
        <dbReference type="ARBA" id="ARBA00001966"/>
    </source>
</evidence>
<dbReference type="Gene3D" id="3.20.20.70">
    <property type="entry name" value="Aldolase class I"/>
    <property type="match status" value="1"/>
</dbReference>
<evidence type="ECO:0000256" key="6">
    <source>
        <dbReference type="ARBA" id="ARBA00022723"/>
    </source>
</evidence>
<dbReference type="Proteomes" id="UP000028926">
    <property type="component" value="Chromosome"/>
</dbReference>
<dbReference type="InterPro" id="IPR006638">
    <property type="entry name" value="Elp3/MiaA/NifB-like_rSAM"/>
</dbReference>
<comment type="function">
    <text evidence="10">Probably acts as a heme chaperone, transferring heme to an unknown acceptor. Binds one molecule of heme per monomer, possibly covalently. Binds 1 [4Fe-4S] cluster. The cluster is coordinated with 3 cysteines and an exchangeable S-adenosyl-L-methionine.</text>
</comment>
<name>A0A077AZK1_9PROT</name>
<dbReference type="InterPro" id="IPR007197">
    <property type="entry name" value="rSAM"/>
</dbReference>
<dbReference type="PANTHER" id="PTHR13932:SF5">
    <property type="entry name" value="RADICAL S-ADENOSYL METHIONINE DOMAIN-CONTAINING PROTEIN 1, MITOCHONDRIAL"/>
    <property type="match status" value="1"/>
</dbReference>
<dbReference type="PROSITE" id="PS51918">
    <property type="entry name" value="RADICAL_SAM"/>
    <property type="match status" value="1"/>
</dbReference>
<dbReference type="CDD" id="cd01335">
    <property type="entry name" value="Radical_SAM"/>
    <property type="match status" value="1"/>
</dbReference>
<comment type="cofactor">
    <cofactor evidence="1">
        <name>[4Fe-4S] cluster</name>
        <dbReference type="ChEBI" id="CHEBI:49883"/>
    </cofactor>
</comment>
<evidence type="ECO:0000313" key="12">
    <source>
        <dbReference type="EMBL" id="AIK97133.1"/>
    </source>
</evidence>
<evidence type="ECO:0000256" key="4">
    <source>
        <dbReference type="ARBA" id="ARBA00022617"/>
    </source>
</evidence>
<dbReference type="GO" id="GO:0046872">
    <property type="term" value="F:metal ion binding"/>
    <property type="evidence" value="ECO:0007669"/>
    <property type="project" value="UniProtKB-UniRule"/>
</dbReference>
<feature type="domain" description="Radical SAM core" evidence="11">
    <location>
        <begin position="1"/>
        <end position="233"/>
    </location>
</feature>
<dbReference type="AlphaFoldDB" id="A0A077AZK1"/>
<dbReference type="InterPro" id="IPR013785">
    <property type="entry name" value="Aldolase_TIM"/>
</dbReference>
<evidence type="ECO:0000256" key="3">
    <source>
        <dbReference type="ARBA" id="ARBA00017228"/>
    </source>
</evidence>
<proteinExistence type="inferred from homology"/>
<dbReference type="InterPro" id="IPR004559">
    <property type="entry name" value="HemW-like"/>
</dbReference>
<dbReference type="SFLD" id="SFLDG01065">
    <property type="entry name" value="anaerobic_coproporphyrinogen-I"/>
    <property type="match status" value="1"/>
</dbReference>
<dbReference type="Pfam" id="PF04055">
    <property type="entry name" value="Radical_SAM"/>
    <property type="match status" value="1"/>
</dbReference>
<keyword evidence="10" id="KW-0004">4Fe-4S</keyword>
<dbReference type="RefSeq" id="WP_038467744.1">
    <property type="nucleotide sequence ID" value="NZ_CP008941.1"/>
</dbReference>
<keyword evidence="6 10" id="KW-0479">Metal-binding</keyword>
<evidence type="ECO:0000256" key="8">
    <source>
        <dbReference type="ARBA" id="ARBA00023014"/>
    </source>
</evidence>
<dbReference type="PANTHER" id="PTHR13932">
    <property type="entry name" value="COPROPORPHYRINIGEN III OXIDASE"/>
    <property type="match status" value="1"/>
</dbReference>
<dbReference type="SMART" id="SM00729">
    <property type="entry name" value="Elp3"/>
    <property type="match status" value="1"/>
</dbReference>
<dbReference type="GO" id="GO:0006779">
    <property type="term" value="P:porphyrin-containing compound biosynthetic process"/>
    <property type="evidence" value="ECO:0007669"/>
    <property type="project" value="InterPro"/>
</dbReference>
<keyword evidence="8 10" id="KW-0411">Iron-sulfur</keyword>
<evidence type="ECO:0000259" key="11">
    <source>
        <dbReference type="PROSITE" id="PS51918"/>
    </source>
</evidence>
<dbReference type="KEGG" id="paca:ID47_10945"/>
<gene>
    <name evidence="12" type="ORF">ID47_10945</name>
</gene>
<keyword evidence="7 10" id="KW-0408">Iron</keyword>
<evidence type="ECO:0000256" key="9">
    <source>
        <dbReference type="ARBA" id="ARBA00023186"/>
    </source>
</evidence>
<keyword evidence="13" id="KW-1185">Reference proteome</keyword>
<dbReference type="HOGENOM" id="CLU_027579_0_1_5"/>
<keyword evidence="9 10" id="KW-0143">Chaperone</keyword>
<sequence>MTSLALYIHWPFCASKCPYCDFNSHVRNQIDIDAWRHAYIKELQRHYDLVGKRRISSIFFGGGTPSLMPPTLVQDILNEVSTWWSIDPTIEITLEANPNSVEVNNFRALAAAGINRVSIGIQSLRQDDLTFLGRLHSVEEGIHAIETAQQCFKRISFDLIYARPHQALDAWQAELSQALAFGTEHLSLYQLTIEPGTAFATRHARGDFVLPDEDLAADLYNLTTDLTLSHGLRGYEISNYAQPGCESHHNLAYWRYQDYAGIGPGAHGRLTLNGIGHATKQYRAPETWLRQVVEEGNGFDELSQLSAQEQASEMLLMGLRLTHPFDLNRLPCPIDQVLDMNGIERLVKANLITYDGNKLQVSPHGRLCLNEVLRIIRRPS</sequence>
<dbReference type="EMBL" id="CP008941">
    <property type="protein sequence ID" value="AIK97133.1"/>
    <property type="molecule type" value="Genomic_DNA"/>
</dbReference>
<evidence type="ECO:0000256" key="5">
    <source>
        <dbReference type="ARBA" id="ARBA00022691"/>
    </source>
</evidence>
<dbReference type="InterPro" id="IPR058240">
    <property type="entry name" value="rSAM_sf"/>
</dbReference>
<dbReference type="STRING" id="91604.ID47_10945"/>
<comment type="subcellular location">
    <subcellularLocation>
        <location evidence="10">Cytoplasm</location>
    </subcellularLocation>
</comment>
<dbReference type="GO" id="GO:0005737">
    <property type="term" value="C:cytoplasm"/>
    <property type="evidence" value="ECO:0007669"/>
    <property type="project" value="UniProtKB-SubCell"/>
</dbReference>
<dbReference type="NCBIfam" id="TIGR00539">
    <property type="entry name" value="hemN_rel"/>
    <property type="match status" value="1"/>
</dbReference>
<organism evidence="12 13">
    <name type="scientific">Candidatus Odyssella acanthamoebae</name>
    <dbReference type="NCBI Taxonomy" id="91604"/>
    <lineage>
        <taxon>Bacteria</taxon>
        <taxon>Pseudomonadati</taxon>
        <taxon>Pseudomonadota</taxon>
        <taxon>Alphaproteobacteria</taxon>
        <taxon>Holosporales</taxon>
        <taxon>Candidatus Paracaedibacteraceae</taxon>
        <taxon>Candidatus Odyssella</taxon>
    </lineage>
</organism>
<evidence type="ECO:0000256" key="2">
    <source>
        <dbReference type="ARBA" id="ARBA00006100"/>
    </source>
</evidence>
<dbReference type="InterPro" id="IPR010723">
    <property type="entry name" value="HemN_C"/>
</dbReference>
<keyword evidence="4 10" id="KW-0349">Heme</keyword>
<dbReference type="GO" id="GO:0051539">
    <property type="term" value="F:4 iron, 4 sulfur cluster binding"/>
    <property type="evidence" value="ECO:0007669"/>
    <property type="project" value="UniProtKB-UniRule"/>
</dbReference>